<dbReference type="SUPFAM" id="SSF103473">
    <property type="entry name" value="MFS general substrate transporter"/>
    <property type="match status" value="1"/>
</dbReference>
<dbReference type="PANTHER" id="PTHR43124">
    <property type="entry name" value="PURINE EFFLUX PUMP PBUE"/>
    <property type="match status" value="1"/>
</dbReference>
<dbReference type="Gene3D" id="1.20.1250.20">
    <property type="entry name" value="MFS general substrate transporter like domains"/>
    <property type="match status" value="1"/>
</dbReference>
<dbReference type="PATRIC" id="fig|1302272.5.peg.1193"/>
<feature type="transmembrane region" description="Helical" evidence="7">
    <location>
        <begin position="247"/>
        <end position="266"/>
    </location>
</feature>
<keyword evidence="5 7" id="KW-1133">Transmembrane helix</keyword>
<keyword evidence="4 7" id="KW-0812">Transmembrane</keyword>
<dbReference type="OrthoDB" id="9788453at2"/>
<evidence type="ECO:0000313" key="9">
    <source>
        <dbReference type="EMBL" id="KRK48865.1"/>
    </source>
</evidence>
<evidence type="ECO:0000256" key="3">
    <source>
        <dbReference type="ARBA" id="ARBA00022475"/>
    </source>
</evidence>
<evidence type="ECO:0000256" key="5">
    <source>
        <dbReference type="ARBA" id="ARBA00022989"/>
    </source>
</evidence>
<keyword evidence="6 7" id="KW-0472">Membrane</keyword>
<feature type="transmembrane region" description="Helical" evidence="7">
    <location>
        <begin position="50"/>
        <end position="70"/>
    </location>
</feature>
<evidence type="ECO:0000256" key="4">
    <source>
        <dbReference type="ARBA" id="ARBA00022692"/>
    </source>
</evidence>
<keyword evidence="3" id="KW-1003">Cell membrane</keyword>
<comment type="subcellular location">
    <subcellularLocation>
        <location evidence="1">Cell membrane</location>
        <topology evidence="1">Multi-pass membrane protein</topology>
    </subcellularLocation>
</comment>
<name>A0A0R1HZ04_9LACO</name>
<dbReference type="RefSeq" id="WP_056942049.1">
    <property type="nucleotide sequence ID" value="NZ_AZCX01000002.1"/>
</dbReference>
<dbReference type="Pfam" id="PF07690">
    <property type="entry name" value="MFS_1"/>
    <property type="match status" value="1"/>
</dbReference>
<evidence type="ECO:0000313" key="10">
    <source>
        <dbReference type="Proteomes" id="UP000050911"/>
    </source>
</evidence>
<feature type="transmembrane region" description="Helical" evidence="7">
    <location>
        <begin position="369"/>
        <end position="390"/>
    </location>
</feature>
<sequence length="394" mass="40638">METTTSKSQARSASLTLLALALSAFAIGMTEFISVGVMPLIVTTFGIKLSTAGLTVSIYAAGVTIGAPVLTALTGRLPRKALLLAVMITFIVGNALTAVAPIFSVLLAGRVIAAFAHGLFMAVATVIAASVVAENRRASAIATMFTGLTVATVTGVPLGTFIAQHASWRVAFGFIAVLGVLALLLNVFLVPSHLPQPEAGRRGAFLRLVREPRLLAGLVITALGYGASFPIYTYMSAILTRQGWNGSQSVIVLLGYGIAVAVGNTLGGRFANHRPLHALSKMFAAMAILMTVMMLGLGNHMIGLILVLGMGLLAFMNVPGLQLFTMQVAETKLPADAQLASALNISAFNVGIVVGSFTGGQLLNTTGLMSTPAGGVVMALLALGLTMMLGRAEA</sequence>
<keyword evidence="2" id="KW-0813">Transport</keyword>
<dbReference type="Proteomes" id="UP000050911">
    <property type="component" value="Unassembled WGS sequence"/>
</dbReference>
<evidence type="ECO:0000256" key="2">
    <source>
        <dbReference type="ARBA" id="ARBA00022448"/>
    </source>
</evidence>
<evidence type="ECO:0000256" key="1">
    <source>
        <dbReference type="ARBA" id="ARBA00004651"/>
    </source>
</evidence>
<evidence type="ECO:0000256" key="7">
    <source>
        <dbReference type="SAM" id="Phobius"/>
    </source>
</evidence>
<reference evidence="9 10" key="1">
    <citation type="journal article" date="2015" name="Genome Announc.">
        <title>Expanding the biotechnology potential of lactobacilli through comparative genomics of 213 strains and associated genera.</title>
        <authorList>
            <person name="Sun Z."/>
            <person name="Harris H.M."/>
            <person name="McCann A."/>
            <person name="Guo C."/>
            <person name="Argimon S."/>
            <person name="Zhang W."/>
            <person name="Yang X."/>
            <person name="Jeffery I.B."/>
            <person name="Cooney J.C."/>
            <person name="Kagawa T.F."/>
            <person name="Liu W."/>
            <person name="Song Y."/>
            <person name="Salvetti E."/>
            <person name="Wrobel A."/>
            <person name="Rasinkangas P."/>
            <person name="Parkhill J."/>
            <person name="Rea M.C."/>
            <person name="O'Sullivan O."/>
            <person name="Ritari J."/>
            <person name="Douillard F.P."/>
            <person name="Paul Ross R."/>
            <person name="Yang R."/>
            <person name="Briner A.E."/>
            <person name="Felis G.E."/>
            <person name="de Vos W.M."/>
            <person name="Barrangou R."/>
            <person name="Klaenhammer T.R."/>
            <person name="Caufield P.W."/>
            <person name="Cui Y."/>
            <person name="Zhang H."/>
            <person name="O'Toole P.W."/>
        </authorList>
    </citation>
    <scope>NUCLEOTIDE SEQUENCE [LARGE SCALE GENOMIC DNA]</scope>
    <source>
        <strain evidence="9 10">JCM 15530</strain>
    </source>
</reference>
<dbReference type="AlphaFoldDB" id="A0A0R1HZ04"/>
<dbReference type="InterPro" id="IPR050189">
    <property type="entry name" value="MFS_Efflux_Transporters"/>
</dbReference>
<feature type="transmembrane region" description="Helical" evidence="7">
    <location>
        <begin position="278"/>
        <end position="296"/>
    </location>
</feature>
<feature type="transmembrane region" description="Helical" evidence="7">
    <location>
        <begin position="140"/>
        <end position="164"/>
    </location>
</feature>
<dbReference type="InterPro" id="IPR001958">
    <property type="entry name" value="Tet-R_TetA/multi-R_MdtG-like"/>
</dbReference>
<dbReference type="PANTHER" id="PTHR43124:SF8">
    <property type="entry name" value="INNER MEMBRANE TRANSPORT PROTEIN YDHP"/>
    <property type="match status" value="1"/>
</dbReference>
<dbReference type="InterPro" id="IPR020846">
    <property type="entry name" value="MFS_dom"/>
</dbReference>
<evidence type="ECO:0000259" key="8">
    <source>
        <dbReference type="PROSITE" id="PS50850"/>
    </source>
</evidence>
<dbReference type="InterPro" id="IPR011701">
    <property type="entry name" value="MFS"/>
</dbReference>
<feature type="transmembrane region" description="Helical" evidence="7">
    <location>
        <begin position="82"/>
        <end position="106"/>
    </location>
</feature>
<feature type="domain" description="Major facilitator superfamily (MFS) profile" evidence="8">
    <location>
        <begin position="16"/>
        <end position="394"/>
    </location>
</feature>
<dbReference type="GO" id="GO:0022857">
    <property type="term" value="F:transmembrane transporter activity"/>
    <property type="evidence" value="ECO:0007669"/>
    <property type="project" value="InterPro"/>
</dbReference>
<dbReference type="EMBL" id="AZCX01000002">
    <property type="protein sequence ID" value="KRK48865.1"/>
    <property type="molecule type" value="Genomic_DNA"/>
</dbReference>
<dbReference type="CDD" id="cd17324">
    <property type="entry name" value="MFS_NepI_like"/>
    <property type="match status" value="1"/>
</dbReference>
<comment type="caution">
    <text evidence="9">The sequence shown here is derived from an EMBL/GenBank/DDBJ whole genome shotgun (WGS) entry which is preliminary data.</text>
</comment>
<proteinExistence type="predicted"/>
<protein>
    <submittedName>
        <fullName evidence="9">Transport protein</fullName>
    </submittedName>
</protein>
<dbReference type="PROSITE" id="PS50850">
    <property type="entry name" value="MFS"/>
    <property type="match status" value="1"/>
</dbReference>
<feature type="transmembrane region" description="Helical" evidence="7">
    <location>
        <begin position="170"/>
        <end position="194"/>
    </location>
</feature>
<dbReference type="GO" id="GO:0005886">
    <property type="term" value="C:plasma membrane"/>
    <property type="evidence" value="ECO:0007669"/>
    <property type="project" value="UniProtKB-SubCell"/>
</dbReference>
<accession>A0A0R1HZ04</accession>
<evidence type="ECO:0000256" key="6">
    <source>
        <dbReference type="ARBA" id="ARBA00023136"/>
    </source>
</evidence>
<dbReference type="InterPro" id="IPR036259">
    <property type="entry name" value="MFS_trans_sf"/>
</dbReference>
<organism evidence="9 10">
    <name type="scientific">Secundilactobacillus kimchicus JCM 15530</name>
    <dbReference type="NCBI Taxonomy" id="1302272"/>
    <lineage>
        <taxon>Bacteria</taxon>
        <taxon>Bacillati</taxon>
        <taxon>Bacillota</taxon>
        <taxon>Bacilli</taxon>
        <taxon>Lactobacillales</taxon>
        <taxon>Lactobacillaceae</taxon>
        <taxon>Secundilactobacillus</taxon>
    </lineage>
</organism>
<feature type="transmembrane region" description="Helical" evidence="7">
    <location>
        <begin position="112"/>
        <end position="133"/>
    </location>
</feature>
<feature type="transmembrane region" description="Helical" evidence="7">
    <location>
        <begin position="337"/>
        <end position="357"/>
    </location>
</feature>
<dbReference type="PRINTS" id="PR01035">
    <property type="entry name" value="TCRTETA"/>
</dbReference>
<dbReference type="STRING" id="1302272.FC96_GL001186"/>
<gene>
    <name evidence="9" type="ORF">FC96_GL001186</name>
</gene>
<feature type="transmembrane region" description="Helical" evidence="7">
    <location>
        <begin position="302"/>
        <end position="325"/>
    </location>
</feature>
<keyword evidence="10" id="KW-1185">Reference proteome</keyword>
<feature type="transmembrane region" description="Helical" evidence="7">
    <location>
        <begin position="214"/>
        <end position="235"/>
    </location>
</feature>